<evidence type="ECO:0000256" key="6">
    <source>
        <dbReference type="NCBIfam" id="TIGR02188"/>
    </source>
</evidence>
<dbReference type="NCBIfam" id="NF001208">
    <property type="entry name" value="PRK00174.1"/>
    <property type="match status" value="1"/>
</dbReference>
<dbReference type="GO" id="GO:0003987">
    <property type="term" value="F:acetate-CoA ligase activity"/>
    <property type="evidence" value="ECO:0007669"/>
    <property type="project" value="UniProtKB-UniRule"/>
</dbReference>
<name>A0A1I6KR00_9EURY</name>
<feature type="domain" description="Acetyl-coenzyme A synthetase N-terminal" evidence="9">
    <location>
        <begin position="42"/>
        <end position="83"/>
    </location>
</feature>
<proteinExistence type="inferred from homology"/>
<evidence type="ECO:0000259" key="8">
    <source>
        <dbReference type="Pfam" id="PF13193"/>
    </source>
</evidence>
<evidence type="ECO:0000313" key="10">
    <source>
        <dbReference type="EMBL" id="SFR93679.1"/>
    </source>
</evidence>
<dbReference type="InterPro" id="IPR032387">
    <property type="entry name" value="ACAS_N"/>
</dbReference>
<evidence type="ECO:0000256" key="1">
    <source>
        <dbReference type="ARBA" id="ARBA00006432"/>
    </source>
</evidence>
<dbReference type="Gene3D" id="3.30.300.30">
    <property type="match status" value="1"/>
</dbReference>
<dbReference type="SUPFAM" id="SSF56801">
    <property type="entry name" value="Acetyl-CoA synthetase-like"/>
    <property type="match status" value="1"/>
</dbReference>
<dbReference type="AlphaFoldDB" id="A0A1I6KR00"/>
<evidence type="ECO:0000259" key="9">
    <source>
        <dbReference type="Pfam" id="PF16177"/>
    </source>
</evidence>
<sequence>MDDDPVVETGFTSRTAVEPPEPFVEQANVDESDVAAFDASWPECWRRAADLLEWETPTDEVIDRTGDRVSWFPDGRLNAAYNCVDRHLAERKNQAAIKWVGKRGETRTYTYLDLYHEVNEFAAALRSLGIEADDVVTLYMPAIPELPVAMLACARIGAPHNVVFAGFSAQALAERMDRAGSELLVTCDGYYRRGNAVHQKNKADNARIMASQEVSDIVVVDRLGDEEVHLGDGYHDYDELVADHHGAEVEPVTREADDELFVIYTSGTTGQPSGIRHTTGGYLAHAAWTSHAVLDLKPDDTYWCSADIGWITGHTYLVYGPLALGTTTMLYEGVPDHPEKDRVWELIERNAVDVFYTAPTAIRAFIKWGADHPDAHDLSSLRLLGTVGEPINADAWWWYYEHVGNGECPIVDTWWQTETGSILVSTVPGVDEMKPGSAGPPLPGIDATVVDETGESVAPETGGYLTVTKPWPGMPLDLPADGEPDDEDWRYVTEDAARIDDDGYVTVLGRIDDTVTVQGHRLGTMELESAIADVEGVAEAAIVDVQTPGGGSTVHAFVSTDEGHKGVDGLRERITANVERTIGSFATPGVVVFTPELPKTRSGKLLRRLLKDIASGQELGDTSALRNPEIVGEIESALDGE</sequence>
<keyword evidence="3" id="KW-0436">Ligase</keyword>
<organism evidence="10 11">
    <name type="scientific">Halomicrobium zhouii</name>
    <dbReference type="NCBI Taxonomy" id="767519"/>
    <lineage>
        <taxon>Archaea</taxon>
        <taxon>Methanobacteriati</taxon>
        <taxon>Methanobacteriota</taxon>
        <taxon>Stenosarchaea group</taxon>
        <taxon>Halobacteria</taxon>
        <taxon>Halobacteriales</taxon>
        <taxon>Haloarculaceae</taxon>
        <taxon>Halomicrobium</taxon>
    </lineage>
</organism>
<evidence type="ECO:0000256" key="5">
    <source>
        <dbReference type="ARBA" id="ARBA00022840"/>
    </source>
</evidence>
<dbReference type="GO" id="GO:0005524">
    <property type="term" value="F:ATP binding"/>
    <property type="evidence" value="ECO:0007669"/>
    <property type="project" value="UniProtKB-KW"/>
</dbReference>
<evidence type="ECO:0000313" key="11">
    <source>
        <dbReference type="Proteomes" id="UP000199062"/>
    </source>
</evidence>
<dbReference type="PANTHER" id="PTHR24095">
    <property type="entry name" value="ACETYL-COENZYME A SYNTHETASE"/>
    <property type="match status" value="1"/>
</dbReference>
<dbReference type="EC" id="6.2.1.1" evidence="2 6"/>
<dbReference type="InterPro" id="IPR025110">
    <property type="entry name" value="AMP-bd_C"/>
</dbReference>
<dbReference type="OrthoDB" id="371752at2157"/>
<reference evidence="10 11" key="1">
    <citation type="submission" date="2016-10" db="EMBL/GenBank/DDBJ databases">
        <authorList>
            <person name="de Groot N.N."/>
        </authorList>
    </citation>
    <scope>NUCLEOTIDE SEQUENCE [LARGE SCALE GENOMIC DNA]</scope>
    <source>
        <strain evidence="10 11">CGMCC 1.10457</strain>
    </source>
</reference>
<comment type="similarity">
    <text evidence="1">Belongs to the ATP-dependent AMP-binding enzyme family.</text>
</comment>
<feature type="domain" description="AMP-dependent synthetase/ligase" evidence="7">
    <location>
        <begin position="85"/>
        <end position="471"/>
    </location>
</feature>
<evidence type="ECO:0000256" key="2">
    <source>
        <dbReference type="ARBA" id="ARBA00013275"/>
    </source>
</evidence>
<keyword evidence="5" id="KW-0067">ATP-binding</keyword>
<dbReference type="Pfam" id="PF13193">
    <property type="entry name" value="AMP-binding_C"/>
    <property type="match status" value="1"/>
</dbReference>
<dbReference type="Gene3D" id="3.40.50.12780">
    <property type="entry name" value="N-terminal domain of ligase-like"/>
    <property type="match status" value="1"/>
</dbReference>
<dbReference type="GO" id="GO:0019427">
    <property type="term" value="P:acetyl-CoA biosynthetic process from acetate"/>
    <property type="evidence" value="ECO:0007669"/>
    <property type="project" value="UniProtKB-UniRule"/>
</dbReference>
<protein>
    <recommendedName>
        <fullName evidence="2 6">Acetate--CoA ligase</fullName>
        <ecNumber evidence="2 6">6.2.1.1</ecNumber>
    </recommendedName>
</protein>
<feature type="domain" description="AMP-binding enzyme C-terminal" evidence="8">
    <location>
        <begin position="526"/>
        <end position="604"/>
    </location>
</feature>
<dbReference type="InterPro" id="IPR045851">
    <property type="entry name" value="AMP-bd_C_sf"/>
</dbReference>
<keyword evidence="11" id="KW-1185">Reference proteome</keyword>
<dbReference type="EMBL" id="FOZK01000001">
    <property type="protein sequence ID" value="SFR93679.1"/>
    <property type="molecule type" value="Genomic_DNA"/>
</dbReference>
<evidence type="ECO:0000256" key="4">
    <source>
        <dbReference type="ARBA" id="ARBA00022741"/>
    </source>
</evidence>
<dbReference type="NCBIfam" id="TIGR02188">
    <property type="entry name" value="Ac_CoA_lig_AcsA"/>
    <property type="match status" value="1"/>
</dbReference>
<dbReference type="STRING" id="767519.SAMN05216559_1349"/>
<dbReference type="PANTHER" id="PTHR24095:SF14">
    <property type="entry name" value="ACETYL-COENZYME A SYNTHETASE 1"/>
    <property type="match status" value="1"/>
</dbReference>
<dbReference type="RefSeq" id="WP_089815072.1">
    <property type="nucleotide sequence ID" value="NZ_FOZK01000001.1"/>
</dbReference>
<dbReference type="InterPro" id="IPR042099">
    <property type="entry name" value="ANL_N_sf"/>
</dbReference>
<accession>A0A1I6KR00</accession>
<dbReference type="InterPro" id="IPR011904">
    <property type="entry name" value="Ac_CoA_lig"/>
</dbReference>
<gene>
    <name evidence="10" type="ORF">SAMN05216559_1349</name>
</gene>
<dbReference type="GO" id="GO:0016208">
    <property type="term" value="F:AMP binding"/>
    <property type="evidence" value="ECO:0007669"/>
    <property type="project" value="InterPro"/>
</dbReference>
<evidence type="ECO:0000259" key="7">
    <source>
        <dbReference type="Pfam" id="PF00501"/>
    </source>
</evidence>
<dbReference type="Pfam" id="PF16177">
    <property type="entry name" value="ACAS_N"/>
    <property type="match status" value="1"/>
</dbReference>
<evidence type="ECO:0000256" key="3">
    <source>
        <dbReference type="ARBA" id="ARBA00022598"/>
    </source>
</evidence>
<dbReference type="Proteomes" id="UP000199062">
    <property type="component" value="Unassembled WGS sequence"/>
</dbReference>
<keyword evidence="4" id="KW-0547">Nucleotide-binding</keyword>
<dbReference type="Pfam" id="PF00501">
    <property type="entry name" value="AMP-binding"/>
    <property type="match status" value="1"/>
</dbReference>
<dbReference type="InterPro" id="IPR000873">
    <property type="entry name" value="AMP-dep_synth/lig_dom"/>
</dbReference>